<evidence type="ECO:0000313" key="1">
    <source>
        <dbReference type="EnsemblMetazoa" id="XP_031785151"/>
    </source>
</evidence>
<dbReference type="RefSeq" id="XP_031785151.1">
    <property type="nucleotide sequence ID" value="XM_031929291.1"/>
</dbReference>
<dbReference type="KEGG" id="nvi:107981249"/>
<proteinExistence type="predicted"/>
<organism evidence="1 2">
    <name type="scientific">Nasonia vitripennis</name>
    <name type="common">Parasitic wasp</name>
    <dbReference type="NCBI Taxonomy" id="7425"/>
    <lineage>
        <taxon>Eukaryota</taxon>
        <taxon>Metazoa</taxon>
        <taxon>Ecdysozoa</taxon>
        <taxon>Arthropoda</taxon>
        <taxon>Hexapoda</taxon>
        <taxon>Insecta</taxon>
        <taxon>Pterygota</taxon>
        <taxon>Neoptera</taxon>
        <taxon>Endopterygota</taxon>
        <taxon>Hymenoptera</taxon>
        <taxon>Apocrita</taxon>
        <taxon>Proctotrupomorpha</taxon>
        <taxon>Chalcidoidea</taxon>
        <taxon>Pteromalidae</taxon>
        <taxon>Pteromalinae</taxon>
        <taxon>Nasonia</taxon>
    </lineage>
</organism>
<dbReference type="OrthoDB" id="7701369at2759"/>
<dbReference type="AlphaFoldDB" id="A0A7M7QDU2"/>
<accession>A0A7M7QDU2</accession>
<dbReference type="GeneID" id="107981249"/>
<evidence type="ECO:0000313" key="2">
    <source>
        <dbReference type="Proteomes" id="UP000002358"/>
    </source>
</evidence>
<sequence length="214" mass="24238">MAGNETWLETYPYHIVEFVTRGRKPSVRKVDIVATKWISFDNVKKKCFAKYPSPPYTKEKYNALNKALEELSDAPVGWEQFTVKIRGKAGNINEAFKKMKALKHQETALTMESAESSSEAEKKAADKLRQQQFMNAAVKYSQIIHKQTNSSQETCNQTNSLKTISQNDHSQDLLSHSSIMQKTVSSYPPRPMLAEITNNIEVNSNSVQKTALAY</sequence>
<dbReference type="EnsemblMetazoa" id="XM_031929291">
    <property type="protein sequence ID" value="XP_031785151"/>
    <property type="gene ID" value="LOC107981249"/>
</dbReference>
<keyword evidence="2" id="KW-1185">Reference proteome</keyword>
<dbReference type="InParanoid" id="A0A7M7QDU2"/>
<reference evidence="1" key="1">
    <citation type="submission" date="2021-01" db="UniProtKB">
        <authorList>
            <consortium name="EnsemblMetazoa"/>
        </authorList>
    </citation>
    <scope>IDENTIFICATION</scope>
</reference>
<protein>
    <submittedName>
        <fullName evidence="1">Uncharacterized protein</fullName>
    </submittedName>
</protein>
<name>A0A7M7QDU2_NASVI</name>
<dbReference type="Proteomes" id="UP000002358">
    <property type="component" value="Chromosome 4"/>
</dbReference>